<dbReference type="AlphaFoldDB" id="A0A096AUY5"/>
<dbReference type="EMBL" id="JRNN01000070">
    <property type="protein sequence ID" value="KGF34412.1"/>
    <property type="molecule type" value="Genomic_DNA"/>
</dbReference>
<dbReference type="OrthoDB" id="844533at2"/>
<name>A0A096AUY5_9BACT</name>
<sequence length="515" mass="57689">MVRLFLFLVGGTGSRVMRPLIMQFAAGIHPLDEAGQPMPLEVVPIIVDPHKANEDLKRTSNLLRWYKQIRQALYGDRVDVTKGFFSVKISTLSDILPNGSNLSDTFLFNMGSIASKKFSDFISYSTLDTGNQVLCSMMFSKDQLDTKMDIGFVGSPNIGSVALNQFKDSEEFKQFSNVFQKNDRIFVVSSIFGGTGAAGYPIIVKNIRNAGNNIQINNRGDLRDARIGALTVLPYFNIQQDENSPISRADFISKTKSALFYYHDNLTGIRQNGVDLPMSKVNACYYLGDEIPSNPYFNDPGGNGQRNDAHVVEYVGALAVLDFLQIPDDQLHTDNGNAVNPIYKEYGLANDKMTLSLKDFGTSTRLHVNKQLSKFHLAYLYITNQLKSDVGRGYTEDKPEITSGFLSTSFFHTLTSDFYVAYLTWLKELKLNQRSFEPFHLSTEKLSDALNGIAPKSGLFKSTIDYKSLLSSLNKMSQQAVKTQKYGTDRVAYKLMNLLDETLDKLVEEKYNSVV</sequence>
<accession>A0A096AUY5</accession>
<protein>
    <submittedName>
        <fullName evidence="1">Uncharacterized protein</fullName>
    </submittedName>
</protein>
<evidence type="ECO:0000313" key="1">
    <source>
        <dbReference type="EMBL" id="KGF34412.1"/>
    </source>
</evidence>
<dbReference type="Proteomes" id="UP000029556">
    <property type="component" value="Unassembled WGS sequence"/>
</dbReference>
<organism evidence="1 2">
    <name type="scientific">Hoylesella buccalis DNF00853</name>
    <dbReference type="NCBI Taxonomy" id="1401074"/>
    <lineage>
        <taxon>Bacteria</taxon>
        <taxon>Pseudomonadati</taxon>
        <taxon>Bacteroidota</taxon>
        <taxon>Bacteroidia</taxon>
        <taxon>Bacteroidales</taxon>
        <taxon>Prevotellaceae</taxon>
        <taxon>Hoylesella</taxon>
    </lineage>
</organism>
<evidence type="ECO:0000313" key="2">
    <source>
        <dbReference type="Proteomes" id="UP000029556"/>
    </source>
</evidence>
<reference evidence="1 2" key="1">
    <citation type="submission" date="2014-07" db="EMBL/GenBank/DDBJ databases">
        <authorList>
            <person name="McCorrison J."/>
            <person name="Sanka R."/>
            <person name="Torralba M."/>
            <person name="Gillis M."/>
            <person name="Haft D.H."/>
            <person name="Methe B."/>
            <person name="Sutton G."/>
            <person name="Nelson K.E."/>
        </authorList>
    </citation>
    <scope>NUCLEOTIDE SEQUENCE [LARGE SCALE GENOMIC DNA]</scope>
    <source>
        <strain evidence="1 2">DNF00853</strain>
    </source>
</reference>
<comment type="caution">
    <text evidence="1">The sequence shown here is derived from an EMBL/GenBank/DDBJ whole genome shotgun (WGS) entry which is preliminary data.</text>
</comment>
<proteinExistence type="predicted"/>
<dbReference type="Gene3D" id="3.40.50.1440">
    <property type="entry name" value="Tubulin/FtsZ, GTPase domain"/>
    <property type="match status" value="1"/>
</dbReference>
<dbReference type="InterPro" id="IPR036525">
    <property type="entry name" value="Tubulin/FtsZ_GTPase_sf"/>
</dbReference>
<gene>
    <name evidence="1" type="ORF">HMPREF2137_08225</name>
</gene>